<gene>
    <name evidence="15" type="primary">FECH</name>
</gene>
<protein>
    <recommendedName>
        <fullName evidence="13">Ferrochelatase</fullName>
        <ecNumber evidence="13">4.98.1.1</ecNumber>
    </recommendedName>
</protein>
<evidence type="ECO:0000256" key="10">
    <source>
        <dbReference type="ARBA" id="ARBA00023239"/>
    </source>
</evidence>
<comment type="pathway">
    <text evidence="2 13">Porphyrin-containing compound metabolism; protoheme biosynthesis; protoheme from protoporphyrin-IX: step 1/1.</text>
</comment>
<evidence type="ECO:0000256" key="9">
    <source>
        <dbReference type="ARBA" id="ARBA00023136"/>
    </source>
</evidence>
<evidence type="ECO:0000256" key="2">
    <source>
        <dbReference type="ARBA" id="ARBA00004943"/>
    </source>
</evidence>
<keyword evidence="6 13" id="KW-0408">Iron</keyword>
<evidence type="ECO:0000256" key="1">
    <source>
        <dbReference type="ARBA" id="ARBA00004443"/>
    </source>
</evidence>
<dbReference type="HAMAP" id="MF_00323">
    <property type="entry name" value="Ferrochelatase"/>
    <property type="match status" value="1"/>
</dbReference>
<dbReference type="PANTHER" id="PTHR11108:SF1">
    <property type="entry name" value="FERROCHELATASE, MITOCHONDRIAL"/>
    <property type="match status" value="1"/>
</dbReference>
<dbReference type="Proteomes" id="UP001318040">
    <property type="component" value="Chromosome 13"/>
</dbReference>
<sequence>MAAAVLGRVCRGPWAPVASRRAAPVLLRWRSRAAPAAIAAFSEEAKAPPKSACKPRTGILLLNMGGPETTDDVHDFLKRLFLDKDLIPLPAQSKLAPWIAKRRTPKIQEQYSRIGGGSPIKLWTSRQGEGMVRLLDHMCPGSAPHKFYIGFRYVQPLTEDTIEEMERDGIQRAVAFTQYPQFSCSTTGSSLNAIYRHYEQRGTPPRMAWSVIDRWPTHPGLVKCFSDHIKKELQEFPADVRGDVVILFSAHSLPMSVVNRGDPYPQEVAATVQRVMEQLNFSHPYRLVWQSKVGPMPWLGPQTDATIKGLAERGKRHMLLVPIAFTTDHIETLHELDIEYAQVLAGECGVENIRRAESLNANPVFIEAMADLVKVHLESGSTCSRQLGLRCPLCVNPTCGKAKEFFANQKL</sequence>
<comment type="similarity">
    <text evidence="3 13">Belongs to the ferrochelatase family.</text>
</comment>
<dbReference type="Gene3D" id="3.40.50.1400">
    <property type="match status" value="2"/>
</dbReference>
<evidence type="ECO:0000256" key="4">
    <source>
        <dbReference type="ARBA" id="ARBA00022792"/>
    </source>
</evidence>
<dbReference type="GO" id="GO:0004325">
    <property type="term" value="F:ferrochelatase activity"/>
    <property type="evidence" value="ECO:0007669"/>
    <property type="project" value="UniProtKB-UniRule"/>
</dbReference>
<dbReference type="InterPro" id="IPR001015">
    <property type="entry name" value="Ferrochelatase"/>
</dbReference>
<dbReference type="EC" id="4.98.1.1" evidence="13"/>
<organism evidence="14 15">
    <name type="scientific">Petromyzon marinus</name>
    <name type="common">Sea lamprey</name>
    <dbReference type="NCBI Taxonomy" id="7757"/>
    <lineage>
        <taxon>Eukaryota</taxon>
        <taxon>Metazoa</taxon>
        <taxon>Chordata</taxon>
        <taxon>Craniata</taxon>
        <taxon>Vertebrata</taxon>
        <taxon>Cyclostomata</taxon>
        <taxon>Hyperoartia</taxon>
        <taxon>Petromyzontiformes</taxon>
        <taxon>Petromyzontidae</taxon>
        <taxon>Petromyzon</taxon>
    </lineage>
</organism>
<dbReference type="GO" id="GO:0005743">
    <property type="term" value="C:mitochondrial inner membrane"/>
    <property type="evidence" value="ECO:0007669"/>
    <property type="project" value="UniProtKB-SubCell"/>
</dbReference>
<comment type="catalytic activity">
    <reaction evidence="12">
        <text>heme b + 2 H(+) = protoporphyrin IX + Fe(2+)</text>
        <dbReference type="Rhea" id="RHEA:22584"/>
        <dbReference type="ChEBI" id="CHEBI:15378"/>
        <dbReference type="ChEBI" id="CHEBI:29033"/>
        <dbReference type="ChEBI" id="CHEBI:57306"/>
        <dbReference type="ChEBI" id="CHEBI:60344"/>
        <dbReference type="EC" id="4.98.1.1"/>
    </reaction>
    <physiologicalReaction direction="right-to-left" evidence="12">
        <dbReference type="Rhea" id="RHEA:22586"/>
    </physiologicalReaction>
</comment>
<name>A0AAJ7T214_PETMA</name>
<proteinExistence type="inferred from homology"/>
<keyword evidence="10 13" id="KW-0456">Lyase</keyword>
<evidence type="ECO:0000256" key="8">
    <source>
        <dbReference type="ARBA" id="ARBA00023133"/>
    </source>
</evidence>
<keyword evidence="9" id="KW-0472">Membrane</keyword>
<evidence type="ECO:0000256" key="11">
    <source>
        <dbReference type="ARBA" id="ARBA00023244"/>
    </source>
</evidence>
<evidence type="ECO:0000313" key="15">
    <source>
        <dbReference type="RefSeq" id="XP_032809770.1"/>
    </source>
</evidence>
<dbReference type="InterPro" id="IPR033659">
    <property type="entry name" value="Ferrochelatase_N"/>
</dbReference>
<dbReference type="PROSITE" id="PS00534">
    <property type="entry name" value="FERROCHELATASE"/>
    <property type="match status" value="1"/>
</dbReference>
<dbReference type="NCBIfam" id="TIGR00109">
    <property type="entry name" value="hemH"/>
    <property type="match status" value="1"/>
</dbReference>
<keyword evidence="7" id="KW-0496">Mitochondrion</keyword>
<keyword evidence="8 13" id="KW-0350">Heme biosynthesis</keyword>
<dbReference type="CDD" id="cd03411">
    <property type="entry name" value="Ferrochelatase_N"/>
    <property type="match status" value="1"/>
</dbReference>
<dbReference type="InterPro" id="IPR033644">
    <property type="entry name" value="Ferrochelatase_C"/>
</dbReference>
<keyword evidence="14" id="KW-1185">Reference proteome</keyword>
<dbReference type="RefSeq" id="XP_032809770.1">
    <property type="nucleotide sequence ID" value="XM_032953879.1"/>
</dbReference>
<dbReference type="KEGG" id="pmrn:116942202"/>
<dbReference type="GeneID" id="116942202"/>
<evidence type="ECO:0000313" key="14">
    <source>
        <dbReference type="Proteomes" id="UP001318040"/>
    </source>
</evidence>
<dbReference type="AlphaFoldDB" id="A0AAJ7T214"/>
<reference evidence="15" key="1">
    <citation type="submission" date="2025-08" db="UniProtKB">
        <authorList>
            <consortium name="RefSeq"/>
        </authorList>
    </citation>
    <scope>IDENTIFICATION</scope>
    <source>
        <tissue evidence="15">Sperm</tissue>
    </source>
</reference>
<keyword evidence="5" id="KW-0809">Transit peptide</keyword>
<dbReference type="CTD" id="2235"/>
<dbReference type="Pfam" id="PF00762">
    <property type="entry name" value="Ferrochelatase"/>
    <property type="match status" value="1"/>
</dbReference>
<comment type="function">
    <text evidence="13">Catalyzes the ferrous insertion into protoporphyrin IX.</text>
</comment>
<dbReference type="GO" id="GO:0006783">
    <property type="term" value="P:heme biosynthetic process"/>
    <property type="evidence" value="ECO:0007669"/>
    <property type="project" value="UniProtKB-UniRule"/>
</dbReference>
<dbReference type="SUPFAM" id="SSF53800">
    <property type="entry name" value="Chelatase"/>
    <property type="match status" value="1"/>
</dbReference>
<comment type="subcellular location">
    <subcellularLocation>
        <location evidence="1">Mitochondrion inner membrane</location>
        <topology evidence="1">Peripheral membrane protein</topology>
        <orientation evidence="1">Matrix side</orientation>
    </subcellularLocation>
</comment>
<keyword evidence="11 13" id="KW-0627">Porphyrin biosynthesis</keyword>
<evidence type="ECO:0000256" key="5">
    <source>
        <dbReference type="ARBA" id="ARBA00022946"/>
    </source>
</evidence>
<dbReference type="InterPro" id="IPR019772">
    <property type="entry name" value="Ferrochelatase_AS"/>
</dbReference>
<accession>A0AAJ7T214</accession>
<dbReference type="PANTHER" id="PTHR11108">
    <property type="entry name" value="FERROCHELATASE"/>
    <property type="match status" value="1"/>
</dbReference>
<keyword evidence="4 13" id="KW-0999">Mitochondrion inner membrane</keyword>
<dbReference type="FunFam" id="3.40.50.1400:FF:000003">
    <property type="entry name" value="Ferrochelatase"/>
    <property type="match status" value="1"/>
</dbReference>
<evidence type="ECO:0000256" key="3">
    <source>
        <dbReference type="ARBA" id="ARBA00007718"/>
    </source>
</evidence>
<dbReference type="CDD" id="cd00419">
    <property type="entry name" value="Ferrochelatase_C"/>
    <property type="match status" value="1"/>
</dbReference>
<evidence type="ECO:0000256" key="7">
    <source>
        <dbReference type="ARBA" id="ARBA00023128"/>
    </source>
</evidence>
<evidence type="ECO:0000256" key="6">
    <source>
        <dbReference type="ARBA" id="ARBA00023004"/>
    </source>
</evidence>
<evidence type="ECO:0000256" key="12">
    <source>
        <dbReference type="ARBA" id="ARBA00049915"/>
    </source>
</evidence>
<evidence type="ECO:0000256" key="13">
    <source>
        <dbReference type="RuleBase" id="RU000607"/>
    </source>
</evidence>